<dbReference type="HOGENOM" id="CLU_087829_2_2_6"/>
<dbReference type="SUPFAM" id="SSF52540">
    <property type="entry name" value="P-loop containing nucleoside triphosphate hydrolases"/>
    <property type="match status" value="1"/>
</dbReference>
<dbReference type="KEGG" id="bva:BVAF_077"/>
<dbReference type="GO" id="GO:0002949">
    <property type="term" value="P:tRNA threonylcarbamoyladenosine modification"/>
    <property type="evidence" value="ECO:0007669"/>
    <property type="project" value="InterPro"/>
</dbReference>
<organism evidence="11 12">
    <name type="scientific">Blochmanniella vafra (strain BVAF)</name>
    <dbReference type="NCBI Taxonomy" id="859654"/>
    <lineage>
        <taxon>Bacteria</taxon>
        <taxon>Pseudomonadati</taxon>
        <taxon>Pseudomonadota</taxon>
        <taxon>Gammaproteobacteria</taxon>
        <taxon>Enterobacterales</taxon>
        <taxon>Enterobacteriaceae</taxon>
        <taxon>ant endosymbionts</taxon>
        <taxon>Candidatus Blochmanniella</taxon>
    </lineage>
</organism>
<dbReference type="NCBIfam" id="TIGR00150">
    <property type="entry name" value="T6A_YjeE"/>
    <property type="match status" value="1"/>
</dbReference>
<evidence type="ECO:0000313" key="12">
    <source>
        <dbReference type="Proteomes" id="UP000007464"/>
    </source>
</evidence>
<keyword evidence="7" id="KW-0547">Nucleotide-binding</keyword>
<dbReference type="PANTHER" id="PTHR33540:SF2">
    <property type="entry name" value="TRNA THREONYLCARBAMOYLADENOSINE BIOSYNTHESIS PROTEIN TSAE"/>
    <property type="match status" value="1"/>
</dbReference>
<gene>
    <name evidence="11" type="primary">yjeE</name>
    <name evidence="11" type="ordered locus">BVAF_077</name>
</gene>
<dbReference type="RefSeq" id="WP_013516411.1">
    <property type="nucleotide sequence ID" value="NC_014909.2"/>
</dbReference>
<keyword evidence="12" id="KW-1185">Reference proteome</keyword>
<reference evidence="11 12" key="1">
    <citation type="journal article" date="2010" name="BMC Genomics">
        <title>Unprecedented loss of ammonia assimilation capability in a urease-encoding bacterial mutualist.</title>
        <authorList>
            <person name="Williams L.E."/>
            <person name="Wernegreen J.J."/>
        </authorList>
    </citation>
    <scope>NUCLEOTIDE SEQUENCE [LARGE SCALE GENOMIC DNA]</scope>
    <source>
        <strain evidence="11 12">BVAF</strain>
    </source>
</reference>
<evidence type="ECO:0000256" key="10">
    <source>
        <dbReference type="ARBA" id="ARBA00032441"/>
    </source>
</evidence>
<dbReference type="InterPro" id="IPR027417">
    <property type="entry name" value="P-loop_NTPase"/>
</dbReference>
<keyword evidence="6" id="KW-0479">Metal-binding</keyword>
<dbReference type="Gene3D" id="3.40.50.300">
    <property type="entry name" value="P-loop containing nucleotide triphosphate hydrolases"/>
    <property type="match status" value="1"/>
</dbReference>
<dbReference type="STRING" id="859654.BVAF_077"/>
<dbReference type="GO" id="GO:0005737">
    <property type="term" value="C:cytoplasm"/>
    <property type="evidence" value="ECO:0007669"/>
    <property type="project" value="UniProtKB-SubCell"/>
</dbReference>
<comment type="similarity">
    <text evidence="2">Belongs to the TsaE family.</text>
</comment>
<dbReference type="GO" id="GO:0005524">
    <property type="term" value="F:ATP binding"/>
    <property type="evidence" value="ECO:0007669"/>
    <property type="project" value="UniProtKB-KW"/>
</dbReference>
<evidence type="ECO:0000256" key="4">
    <source>
        <dbReference type="ARBA" id="ARBA00022490"/>
    </source>
</evidence>
<evidence type="ECO:0000256" key="9">
    <source>
        <dbReference type="ARBA" id="ARBA00022842"/>
    </source>
</evidence>
<protein>
    <recommendedName>
        <fullName evidence="3">tRNA threonylcarbamoyladenosine biosynthesis protein TsaE</fullName>
    </recommendedName>
    <alternativeName>
        <fullName evidence="10">t(6)A37 threonylcarbamoyladenosine biosynthesis protein TsaE</fullName>
    </alternativeName>
</protein>
<dbReference type="GO" id="GO:0046872">
    <property type="term" value="F:metal ion binding"/>
    <property type="evidence" value="ECO:0007669"/>
    <property type="project" value="UniProtKB-KW"/>
</dbReference>
<comment type="subcellular location">
    <subcellularLocation>
        <location evidence="1">Cytoplasm</location>
    </subcellularLocation>
</comment>
<evidence type="ECO:0000256" key="8">
    <source>
        <dbReference type="ARBA" id="ARBA00022840"/>
    </source>
</evidence>
<accession>E8Q6P5</accession>
<dbReference type="EMBL" id="CP002189">
    <property type="protein sequence ID" value="ADV33486.1"/>
    <property type="molecule type" value="Genomic_DNA"/>
</dbReference>
<evidence type="ECO:0000313" key="11">
    <source>
        <dbReference type="EMBL" id="ADV33486.1"/>
    </source>
</evidence>
<name>E8Q6P5_BLOVB</name>
<keyword evidence="8" id="KW-0067">ATP-binding</keyword>
<keyword evidence="9" id="KW-0460">Magnesium</keyword>
<dbReference type="Proteomes" id="UP000007464">
    <property type="component" value="Chromosome"/>
</dbReference>
<sequence>MRQYVLILYNESQTLLLGANLAKVCVLGCIFYLHGNIGSGKTTLCRGFLKALGYTKYVKSPTYTLVEFYSLSNKHIYHIDLYRLHSKDELINMGIYDCFDNKSILLIEWPKLEVDCLPNPDISISIDYYKHETYRQVVIVTCSNIGQIIVNTALHAGYFEYEVKK</sequence>
<evidence type="ECO:0000256" key="3">
    <source>
        <dbReference type="ARBA" id="ARBA00019010"/>
    </source>
</evidence>
<proteinExistence type="inferred from homology"/>
<evidence type="ECO:0000256" key="1">
    <source>
        <dbReference type="ARBA" id="ARBA00004496"/>
    </source>
</evidence>
<evidence type="ECO:0000256" key="6">
    <source>
        <dbReference type="ARBA" id="ARBA00022723"/>
    </source>
</evidence>
<evidence type="ECO:0000256" key="2">
    <source>
        <dbReference type="ARBA" id="ARBA00007599"/>
    </source>
</evidence>
<dbReference type="Pfam" id="PF02367">
    <property type="entry name" value="TsaE"/>
    <property type="match status" value="1"/>
</dbReference>
<keyword evidence="4" id="KW-0963">Cytoplasm</keyword>
<dbReference type="PANTHER" id="PTHR33540">
    <property type="entry name" value="TRNA THREONYLCARBAMOYLADENOSINE BIOSYNTHESIS PROTEIN TSAE"/>
    <property type="match status" value="1"/>
</dbReference>
<dbReference type="InterPro" id="IPR003442">
    <property type="entry name" value="T6A_TsaE"/>
</dbReference>
<evidence type="ECO:0000256" key="5">
    <source>
        <dbReference type="ARBA" id="ARBA00022694"/>
    </source>
</evidence>
<evidence type="ECO:0000256" key="7">
    <source>
        <dbReference type="ARBA" id="ARBA00022741"/>
    </source>
</evidence>
<keyword evidence="5" id="KW-0819">tRNA processing</keyword>
<dbReference type="AlphaFoldDB" id="E8Q6P5"/>